<dbReference type="Pfam" id="PF00629">
    <property type="entry name" value="MAM"/>
    <property type="match status" value="1"/>
</dbReference>
<dbReference type="Gene3D" id="2.60.120.200">
    <property type="match status" value="1"/>
</dbReference>
<dbReference type="GO" id="GO:0016020">
    <property type="term" value="C:membrane"/>
    <property type="evidence" value="ECO:0007669"/>
    <property type="project" value="InterPro"/>
</dbReference>
<protein>
    <recommendedName>
        <fullName evidence="1">MAM domain-containing protein</fullName>
    </recommendedName>
</protein>
<evidence type="ECO:0000313" key="2">
    <source>
        <dbReference type="EMBL" id="KAH3887713.1"/>
    </source>
</evidence>
<dbReference type="PANTHER" id="PTHR23282:SF142">
    <property type="entry name" value="MAM DOMAIN-CONTAINING PROTEIN"/>
    <property type="match status" value="1"/>
</dbReference>
<dbReference type="PANTHER" id="PTHR23282">
    <property type="entry name" value="APICAL ENDOSOMAL GLYCOPROTEIN PRECURSOR"/>
    <property type="match status" value="1"/>
</dbReference>
<dbReference type="AlphaFoldDB" id="A0A9D4S270"/>
<name>A0A9D4S270_DREPO</name>
<reference evidence="2" key="2">
    <citation type="submission" date="2020-11" db="EMBL/GenBank/DDBJ databases">
        <authorList>
            <person name="McCartney M.A."/>
            <person name="Auch B."/>
            <person name="Kono T."/>
            <person name="Mallez S."/>
            <person name="Becker A."/>
            <person name="Gohl D.M."/>
            <person name="Silverstein K.A.T."/>
            <person name="Koren S."/>
            <person name="Bechman K.B."/>
            <person name="Herman A."/>
            <person name="Abrahante J.E."/>
            <person name="Garbe J."/>
        </authorList>
    </citation>
    <scope>NUCLEOTIDE SEQUENCE</scope>
    <source>
        <strain evidence="2">Duluth1</strain>
        <tissue evidence="2">Whole animal</tissue>
    </source>
</reference>
<dbReference type="Proteomes" id="UP000828390">
    <property type="component" value="Unassembled WGS sequence"/>
</dbReference>
<dbReference type="PROSITE" id="PS50060">
    <property type="entry name" value="MAM_2"/>
    <property type="match status" value="1"/>
</dbReference>
<organism evidence="2 3">
    <name type="scientific">Dreissena polymorpha</name>
    <name type="common">Zebra mussel</name>
    <name type="synonym">Mytilus polymorpha</name>
    <dbReference type="NCBI Taxonomy" id="45954"/>
    <lineage>
        <taxon>Eukaryota</taxon>
        <taxon>Metazoa</taxon>
        <taxon>Spiralia</taxon>
        <taxon>Lophotrochozoa</taxon>
        <taxon>Mollusca</taxon>
        <taxon>Bivalvia</taxon>
        <taxon>Autobranchia</taxon>
        <taxon>Heteroconchia</taxon>
        <taxon>Euheterodonta</taxon>
        <taxon>Imparidentia</taxon>
        <taxon>Neoheterodontei</taxon>
        <taxon>Myida</taxon>
        <taxon>Dreissenoidea</taxon>
        <taxon>Dreissenidae</taxon>
        <taxon>Dreissena</taxon>
    </lineage>
</organism>
<evidence type="ECO:0000313" key="3">
    <source>
        <dbReference type="Proteomes" id="UP000828390"/>
    </source>
</evidence>
<feature type="domain" description="MAM" evidence="1">
    <location>
        <begin position="1"/>
        <end position="56"/>
    </location>
</feature>
<dbReference type="EMBL" id="JAIWYP010000001">
    <property type="protein sequence ID" value="KAH3887713.1"/>
    <property type="molecule type" value="Genomic_DNA"/>
</dbReference>
<dbReference type="SUPFAM" id="SSF49899">
    <property type="entry name" value="Concanavalin A-like lectins/glucanases"/>
    <property type="match status" value="1"/>
</dbReference>
<proteinExistence type="predicted"/>
<keyword evidence="3" id="KW-1185">Reference proteome</keyword>
<dbReference type="InterPro" id="IPR000998">
    <property type="entry name" value="MAM_dom"/>
</dbReference>
<evidence type="ECO:0000259" key="1">
    <source>
        <dbReference type="PROSITE" id="PS50060"/>
    </source>
</evidence>
<dbReference type="InterPro" id="IPR051560">
    <property type="entry name" value="MAM_domain-containing"/>
</dbReference>
<gene>
    <name evidence="2" type="ORF">DPMN_011732</name>
</gene>
<reference evidence="2" key="1">
    <citation type="journal article" date="2019" name="bioRxiv">
        <title>The Genome of the Zebra Mussel, Dreissena polymorpha: A Resource for Invasive Species Research.</title>
        <authorList>
            <person name="McCartney M.A."/>
            <person name="Auch B."/>
            <person name="Kono T."/>
            <person name="Mallez S."/>
            <person name="Zhang Y."/>
            <person name="Obille A."/>
            <person name="Becker A."/>
            <person name="Abrahante J.E."/>
            <person name="Garbe J."/>
            <person name="Badalamenti J.P."/>
            <person name="Herman A."/>
            <person name="Mangelson H."/>
            <person name="Liachko I."/>
            <person name="Sullivan S."/>
            <person name="Sone E.D."/>
            <person name="Koren S."/>
            <person name="Silverstein K.A.T."/>
            <person name="Beckman K.B."/>
            <person name="Gohl D.M."/>
        </authorList>
    </citation>
    <scope>NUCLEOTIDE SEQUENCE</scope>
    <source>
        <strain evidence="2">Duluth1</strain>
        <tissue evidence="2">Whole animal</tissue>
    </source>
</reference>
<dbReference type="InterPro" id="IPR013320">
    <property type="entry name" value="ConA-like_dom_sf"/>
</dbReference>
<comment type="caution">
    <text evidence="2">The sequence shown here is derived from an EMBL/GenBank/DDBJ whole genome shotgun (WGS) entry which is preliminary data.</text>
</comment>
<accession>A0A9D4S270</accession>
<sequence length="96" mass="10797">MIWSRSRTQGNVWRQGQRTINPTTQYELLFEAVVGYSWQGDIALDDISLLNQACPPPSKIDLSLVLGKDKPVYDTLRNFVHSNISQVVLAPVELIA</sequence>